<accession>A0A9N8H5M3</accession>
<dbReference type="Proteomes" id="UP001153069">
    <property type="component" value="Unassembled WGS sequence"/>
</dbReference>
<evidence type="ECO:0000313" key="3">
    <source>
        <dbReference type="EMBL" id="CAB9500697.1"/>
    </source>
</evidence>
<sequence>MMNSPFPLLSLLLLLLQQHGSWAFAPLATGRSPSTRSTLVSPSALNMAKKKKRRRKESDAPQDTGSIPPPSDELPDFDLDEEEPPKQQKASTDGPSTSEISSAMMGSANAPTRSINELIADRSLESKFEFDGPPVEGETLPDLAVLASENEVGKKKARREARVAAAVQRKEEEEGSNPLQKIPFFLDEEGEISGVKILEAGTWTGIFILVGWEFYINSPFFDRAAGNAPFLFDIVM</sequence>
<organism evidence="3 4">
    <name type="scientific">Seminavis robusta</name>
    <dbReference type="NCBI Taxonomy" id="568900"/>
    <lineage>
        <taxon>Eukaryota</taxon>
        <taxon>Sar</taxon>
        <taxon>Stramenopiles</taxon>
        <taxon>Ochrophyta</taxon>
        <taxon>Bacillariophyta</taxon>
        <taxon>Bacillariophyceae</taxon>
        <taxon>Bacillariophycidae</taxon>
        <taxon>Naviculales</taxon>
        <taxon>Naviculaceae</taxon>
        <taxon>Seminavis</taxon>
    </lineage>
</organism>
<dbReference type="EMBL" id="CAICTM010000088">
    <property type="protein sequence ID" value="CAB9500697.1"/>
    <property type="molecule type" value="Genomic_DNA"/>
</dbReference>
<evidence type="ECO:0000256" key="2">
    <source>
        <dbReference type="SAM" id="SignalP"/>
    </source>
</evidence>
<feature type="region of interest" description="Disordered" evidence="1">
    <location>
        <begin position="26"/>
        <end position="112"/>
    </location>
</feature>
<feature type="compositionally biased region" description="Acidic residues" evidence="1">
    <location>
        <begin position="73"/>
        <end position="83"/>
    </location>
</feature>
<feature type="compositionally biased region" description="Polar residues" evidence="1">
    <location>
        <begin position="88"/>
        <end position="101"/>
    </location>
</feature>
<comment type="caution">
    <text evidence="3">The sequence shown here is derived from an EMBL/GenBank/DDBJ whole genome shotgun (WGS) entry which is preliminary data.</text>
</comment>
<keyword evidence="4" id="KW-1185">Reference proteome</keyword>
<feature type="compositionally biased region" description="Polar residues" evidence="1">
    <location>
        <begin position="31"/>
        <end position="44"/>
    </location>
</feature>
<reference evidence="3" key="1">
    <citation type="submission" date="2020-06" db="EMBL/GenBank/DDBJ databases">
        <authorList>
            <consortium name="Plant Systems Biology data submission"/>
        </authorList>
    </citation>
    <scope>NUCLEOTIDE SEQUENCE</scope>
    <source>
        <strain evidence="3">D6</strain>
    </source>
</reference>
<dbReference type="AlphaFoldDB" id="A0A9N8H5M3"/>
<proteinExistence type="predicted"/>
<feature type="chain" id="PRO_5040444279" evidence="2">
    <location>
        <begin position="24"/>
        <end position="236"/>
    </location>
</feature>
<evidence type="ECO:0000256" key="1">
    <source>
        <dbReference type="SAM" id="MobiDB-lite"/>
    </source>
</evidence>
<protein>
    <submittedName>
        <fullName evidence="3">Uncharacterized protein</fullName>
    </submittedName>
</protein>
<gene>
    <name evidence="3" type="ORF">SEMRO_89_G047170.1</name>
</gene>
<name>A0A9N8H5M3_9STRA</name>
<feature type="signal peptide" evidence="2">
    <location>
        <begin position="1"/>
        <end position="23"/>
    </location>
</feature>
<dbReference type="OrthoDB" id="46853at2759"/>
<evidence type="ECO:0000313" key="4">
    <source>
        <dbReference type="Proteomes" id="UP001153069"/>
    </source>
</evidence>
<keyword evidence="2" id="KW-0732">Signal</keyword>